<evidence type="ECO:0000256" key="1">
    <source>
        <dbReference type="SAM" id="MobiDB-lite"/>
    </source>
</evidence>
<organism evidence="3 4">
    <name type="scientific">Thalassobaculum litoreum DSM 18839</name>
    <dbReference type="NCBI Taxonomy" id="1123362"/>
    <lineage>
        <taxon>Bacteria</taxon>
        <taxon>Pseudomonadati</taxon>
        <taxon>Pseudomonadota</taxon>
        <taxon>Alphaproteobacteria</taxon>
        <taxon>Rhodospirillales</taxon>
        <taxon>Thalassobaculaceae</taxon>
        <taxon>Thalassobaculum</taxon>
    </lineage>
</organism>
<reference evidence="3 4" key="1">
    <citation type="submission" date="2016-10" db="EMBL/GenBank/DDBJ databases">
        <authorList>
            <person name="Varghese N."/>
            <person name="Submissions S."/>
        </authorList>
    </citation>
    <scope>NUCLEOTIDE SEQUENCE [LARGE SCALE GENOMIC DNA]</scope>
    <source>
        <strain evidence="3 4">DSM 18839</strain>
    </source>
</reference>
<evidence type="ECO:0000313" key="3">
    <source>
        <dbReference type="EMBL" id="SDF87329.1"/>
    </source>
</evidence>
<dbReference type="PANTHER" id="PTHR11895">
    <property type="entry name" value="TRANSAMIDASE"/>
    <property type="match status" value="1"/>
</dbReference>
<evidence type="ECO:0000259" key="2">
    <source>
        <dbReference type="Pfam" id="PF01425"/>
    </source>
</evidence>
<dbReference type="Pfam" id="PF01425">
    <property type="entry name" value="Amidase"/>
    <property type="match status" value="1"/>
</dbReference>
<dbReference type="RefSeq" id="WP_093150905.1">
    <property type="nucleotide sequence ID" value="NZ_FNBW01000007.1"/>
</dbReference>
<keyword evidence="4" id="KW-1185">Reference proteome</keyword>
<name>A0A8G2BID2_9PROT</name>
<evidence type="ECO:0000313" key="4">
    <source>
        <dbReference type="Proteomes" id="UP000198615"/>
    </source>
</evidence>
<comment type="caution">
    <text evidence="3">The sequence shown here is derived from an EMBL/GenBank/DDBJ whole genome shotgun (WGS) entry which is preliminary data.</text>
</comment>
<accession>A0A8G2BID2</accession>
<dbReference type="EMBL" id="FNBW01000007">
    <property type="protein sequence ID" value="SDF87329.1"/>
    <property type="molecule type" value="Genomic_DNA"/>
</dbReference>
<dbReference type="AlphaFoldDB" id="A0A8G2BID2"/>
<dbReference type="Gene3D" id="3.90.1300.10">
    <property type="entry name" value="Amidase signature (AS) domain"/>
    <property type="match status" value="1"/>
</dbReference>
<dbReference type="GO" id="GO:0016740">
    <property type="term" value="F:transferase activity"/>
    <property type="evidence" value="ECO:0007669"/>
    <property type="project" value="UniProtKB-KW"/>
</dbReference>
<dbReference type="InterPro" id="IPR000120">
    <property type="entry name" value="Amidase"/>
</dbReference>
<dbReference type="Proteomes" id="UP000198615">
    <property type="component" value="Unassembled WGS sequence"/>
</dbReference>
<dbReference type="InterPro" id="IPR036928">
    <property type="entry name" value="AS_sf"/>
</dbReference>
<keyword evidence="3" id="KW-0808">Transferase</keyword>
<sequence length="467" mass="48982">MTGATRYDPRQFKALTWFDATAAFAEGRDTPRAYLERCLEAVDAREPVVQAFAALNRETARTAADASTARWKDGKPLSPIDGMPVGIKDLLETKDMPTQLGCAAMTGNFPKHDNAAVWALRQAGAVIFGKTVTAELGGNHPGPTTNPFDPARTPGGSSSGSAAAVAAGFMPAAIGSQVGGSIIRPAAFCGNFALKPSQGGIHRGERQATSMSTHGPHAGSIEDMWQVAIEVASRCGGDPGRAGIQGPMTTPAPVKPNRLILLETDGWARTDADSHGAMDSLLDCLRSAGVEILRRGDHPLIENLERALVGAGDLANTITAWENRWTLRNLIDTKGEGVSERIKARIGAVEALGPDDYRHLLLRREQLRAAWRALASVADAFLTFACPGPAPLWPGDAPGQPLAKLPTGDAVFNTPSSLAGAPAVTMPMLAVNGLPVGVQVMGQDGDDARMTGLARWISGSIDPVIVG</sequence>
<dbReference type="SUPFAM" id="SSF75304">
    <property type="entry name" value="Amidase signature (AS) enzymes"/>
    <property type="match status" value="1"/>
</dbReference>
<feature type="region of interest" description="Disordered" evidence="1">
    <location>
        <begin position="137"/>
        <end position="159"/>
    </location>
</feature>
<dbReference type="InterPro" id="IPR023631">
    <property type="entry name" value="Amidase_dom"/>
</dbReference>
<dbReference type="OrthoDB" id="9777859at2"/>
<dbReference type="PANTHER" id="PTHR11895:SF151">
    <property type="entry name" value="GLUTAMYL-TRNA(GLN) AMIDOTRANSFERASE SUBUNIT A"/>
    <property type="match status" value="1"/>
</dbReference>
<proteinExistence type="predicted"/>
<gene>
    <name evidence="3" type="ORF">SAMN05660686_02637</name>
</gene>
<protein>
    <submittedName>
        <fullName evidence="3">Asp-tRNAAsn/Glu-tRNAGln amidotransferase A subunit</fullName>
    </submittedName>
</protein>
<feature type="domain" description="Amidase" evidence="2">
    <location>
        <begin position="35"/>
        <end position="449"/>
    </location>
</feature>